<dbReference type="PRINTS" id="PR00368">
    <property type="entry name" value="FADPNR"/>
</dbReference>
<evidence type="ECO:0000259" key="5">
    <source>
        <dbReference type="Pfam" id="PF07992"/>
    </source>
</evidence>
<dbReference type="PRINTS" id="PR00411">
    <property type="entry name" value="PNDRDTASEI"/>
</dbReference>
<proteinExistence type="predicted"/>
<name>A0A1H8IMP7_9RHOB</name>
<dbReference type="InterPro" id="IPR016156">
    <property type="entry name" value="FAD/NAD-linked_Rdtase_dimer_sf"/>
</dbReference>
<keyword evidence="2" id="KW-0285">Flavoprotein</keyword>
<evidence type="ECO:0000256" key="3">
    <source>
        <dbReference type="ARBA" id="ARBA00022827"/>
    </source>
</evidence>
<dbReference type="Gene3D" id="3.50.50.60">
    <property type="entry name" value="FAD/NAD(P)-binding domain"/>
    <property type="match status" value="2"/>
</dbReference>
<dbReference type="Pfam" id="PF07992">
    <property type="entry name" value="Pyr_redox_2"/>
    <property type="match status" value="1"/>
</dbReference>
<dbReference type="PANTHER" id="PTHR43014:SF4">
    <property type="entry name" value="PYRIDINE NUCLEOTIDE-DISULFIDE OXIDOREDUCTASE RCLA-RELATED"/>
    <property type="match status" value="1"/>
</dbReference>
<evidence type="ECO:0000256" key="1">
    <source>
        <dbReference type="ARBA" id="ARBA00001974"/>
    </source>
</evidence>
<organism evidence="6 7">
    <name type="scientific">Roseovarius tolerans</name>
    <dbReference type="NCBI Taxonomy" id="74031"/>
    <lineage>
        <taxon>Bacteria</taxon>
        <taxon>Pseudomonadati</taxon>
        <taxon>Pseudomonadota</taxon>
        <taxon>Alphaproteobacteria</taxon>
        <taxon>Rhodobacterales</taxon>
        <taxon>Roseobacteraceae</taxon>
        <taxon>Roseovarius</taxon>
    </lineage>
</organism>
<dbReference type="SUPFAM" id="SSF55424">
    <property type="entry name" value="FAD/NAD-linked reductases, dimerisation (C-terminal) domain"/>
    <property type="match status" value="1"/>
</dbReference>
<evidence type="ECO:0000313" key="6">
    <source>
        <dbReference type="EMBL" id="SEN69652.1"/>
    </source>
</evidence>
<dbReference type="SUPFAM" id="SSF51905">
    <property type="entry name" value="FAD/NAD(P)-binding domain"/>
    <property type="match status" value="1"/>
</dbReference>
<dbReference type="Proteomes" id="UP000182160">
    <property type="component" value="Unassembled WGS sequence"/>
</dbReference>
<dbReference type="InterPro" id="IPR036188">
    <property type="entry name" value="FAD/NAD-bd_sf"/>
</dbReference>
<protein>
    <submittedName>
        <fullName evidence="6">Dihydrolipoamide dehydrogenase</fullName>
    </submittedName>
</protein>
<dbReference type="PANTHER" id="PTHR43014">
    <property type="entry name" value="MERCURIC REDUCTASE"/>
    <property type="match status" value="1"/>
</dbReference>
<dbReference type="Pfam" id="PF02852">
    <property type="entry name" value="Pyr_redox_dim"/>
    <property type="match status" value="1"/>
</dbReference>
<dbReference type="RefSeq" id="WP_074788144.1">
    <property type="nucleotide sequence ID" value="NZ_FOBO01000024.1"/>
</dbReference>
<dbReference type="AlphaFoldDB" id="A0A1H8IMP7"/>
<dbReference type="GO" id="GO:0050660">
    <property type="term" value="F:flavin adenine dinucleotide binding"/>
    <property type="evidence" value="ECO:0007669"/>
    <property type="project" value="TreeGrafter"/>
</dbReference>
<dbReference type="EMBL" id="FOBO01000024">
    <property type="protein sequence ID" value="SEN69652.1"/>
    <property type="molecule type" value="Genomic_DNA"/>
</dbReference>
<reference evidence="6 7" key="1">
    <citation type="submission" date="2016-10" db="EMBL/GenBank/DDBJ databases">
        <authorList>
            <person name="de Groot N.N."/>
        </authorList>
    </citation>
    <scope>NUCLEOTIDE SEQUENCE [LARGE SCALE GENOMIC DNA]</scope>
    <source>
        <strain evidence="6 7">DSM 11457</strain>
    </source>
</reference>
<evidence type="ECO:0000259" key="4">
    <source>
        <dbReference type="Pfam" id="PF02852"/>
    </source>
</evidence>
<dbReference type="Gene3D" id="3.30.390.30">
    <property type="match status" value="1"/>
</dbReference>
<dbReference type="InterPro" id="IPR023753">
    <property type="entry name" value="FAD/NAD-binding_dom"/>
</dbReference>
<evidence type="ECO:0000313" key="7">
    <source>
        <dbReference type="Proteomes" id="UP000182160"/>
    </source>
</evidence>
<accession>A0A1H8IMP7</accession>
<dbReference type="InterPro" id="IPR004099">
    <property type="entry name" value="Pyr_nucl-diS_OxRdtase_dimer"/>
</dbReference>
<comment type="cofactor">
    <cofactor evidence="1">
        <name>FAD</name>
        <dbReference type="ChEBI" id="CHEBI:57692"/>
    </cofactor>
</comment>
<gene>
    <name evidence="6" type="ORF">SAMN04488077_12435</name>
</gene>
<keyword evidence="3" id="KW-0274">FAD</keyword>
<evidence type="ECO:0000256" key="2">
    <source>
        <dbReference type="ARBA" id="ARBA00022630"/>
    </source>
</evidence>
<feature type="domain" description="FAD/NAD(P)-binding" evidence="5">
    <location>
        <begin position="10"/>
        <end position="320"/>
    </location>
</feature>
<dbReference type="NCBIfam" id="NF004939">
    <property type="entry name" value="PRK06292.1-1"/>
    <property type="match status" value="1"/>
</dbReference>
<feature type="domain" description="Pyridine nucleotide-disulphide oxidoreductase dimerisation" evidence="4">
    <location>
        <begin position="344"/>
        <end position="447"/>
    </location>
</feature>
<sequence>MQTNKPIKVDTVIVGAGSAGLSALREVRRYTDDFLVVNDGHWGTTCAAVGCMPSKALIEAAHAFHRRLTFEEFGIQGAEGLRANIPAVLARVRRMRDGFVKGPESVPDKLGDRAVSGRARLLGPGRLEVNGDEIEARAIILTPGSRPVVPGPWRTFGDRILTTDSLFEQDDLPRRIAVVGMGAIGVEMAQALARLGLDVAGFDAAETLAGIDDRQVLEAFRPLIEAEMGLHTGASAELEDAGGTIRVSGAGGVFKADAVLVAIGRRPNIDGLGLDTLGVPLDDKGMPRIDPATLRIGEMQVFLAGDANGYRPLLHESADEGHIAGRMAAPDASDHGLCRRTALSIVFSSPQVARVGPPLSDLDEDTTVSGNADFSDQPRARIAQTAAGLLRLHAERETGRLLAAEMCVPAAEHLAHLLALAVERQMTVADMLAMPFYHPVLEEGLRSALRDLAKGVAAVGGSDLSDCKPMGHDALD</sequence>
<dbReference type="GO" id="GO:0003955">
    <property type="term" value="F:NAD(P)H dehydrogenase (quinone) activity"/>
    <property type="evidence" value="ECO:0007669"/>
    <property type="project" value="TreeGrafter"/>
</dbReference>